<sequence>MRISTRLRISSTATTVGLLIMSAILAWTFDEFKRAENDKAVANTILVNFFERTSFRDQYFLHREDRTRIQWDESKRESDRLLEKARLQFHNTEELQTLEQLRGHIDETAPLFHRIVDNHRTLQTISGNKRRVYEELDRRLSSQLLLKAESVRDSATTLYEACSRRVDHEYQRLLIVTSVFALSVATLAILASLSLGNMIRRRLIPLHDGARIIAGGDLSHRIAFDTNDEFADLAQSINRMTDGLHAFTQRLEAEINEHERTEEKLEELNLDFVSFLENTSDFIYFKDKDSHFRFCSQTLANITGHTSWRDMVGKHDLEVFPKDTAQIYYEEELPIFREGIPLLNKVDPYYDAAGNPGWVSTNKWPLFDAEGNVIGLFGISRDITESKQAIDALRESESRFRTLANSAPVLIWMSGLDKLCNWFNKVWLEFTGHSMEQELDNGWTKGVHPEDLQRCLDTYVTAFDARQEFVMEYRLRRHDGEYRWLTDHGTPRFDEQGTFLGYIGSCVDVTESHIEHVQTQFTAQHDPLTHLPNRLLLEDRLQQLLSSAKRDKERAALLFVDLDRFKPINDSHGHDIGDRLLQEVAKRLQACVRESDTVARIGGDEFVILLPMVESPEDAKQVAEKIRAALNQPFNVATLTLHISSSTGVALYPEHGVSNEQLLKNADTAMYWAKESGRNEVMFYQPIMDKQ</sequence>
<feature type="domain" description="HAMP" evidence="4">
    <location>
        <begin position="197"/>
        <end position="249"/>
    </location>
</feature>
<dbReference type="CDD" id="cd01949">
    <property type="entry name" value="GGDEF"/>
    <property type="match status" value="1"/>
</dbReference>
<dbReference type="Gene3D" id="3.30.450.20">
    <property type="entry name" value="PAS domain"/>
    <property type="match status" value="2"/>
</dbReference>
<keyword evidence="2" id="KW-1133">Transmembrane helix</keyword>
<dbReference type="SMART" id="SM00267">
    <property type="entry name" value="GGDEF"/>
    <property type="match status" value="1"/>
</dbReference>
<dbReference type="KEGG" id="fam:OYT1_ch1033"/>
<keyword evidence="7" id="KW-1185">Reference proteome</keyword>
<dbReference type="STRING" id="1188319.OYT1_02290"/>
<dbReference type="FunFam" id="3.30.450.20:FF:000099">
    <property type="entry name" value="Sensory box sensor histidine kinase"/>
    <property type="match status" value="1"/>
</dbReference>
<dbReference type="InterPro" id="IPR035965">
    <property type="entry name" value="PAS-like_dom_sf"/>
</dbReference>
<dbReference type="PROSITE" id="PS50113">
    <property type="entry name" value="PAC"/>
    <property type="match status" value="2"/>
</dbReference>
<dbReference type="InterPro" id="IPR043128">
    <property type="entry name" value="Rev_trsase/Diguanyl_cyclase"/>
</dbReference>
<accession>A0A2Z6GAS2</accession>
<name>A0A2Z6GAS2_9PROT</name>
<dbReference type="NCBIfam" id="TIGR00229">
    <property type="entry name" value="sensory_box"/>
    <property type="match status" value="2"/>
</dbReference>
<dbReference type="InterPro" id="IPR029787">
    <property type="entry name" value="Nucleotide_cyclase"/>
</dbReference>
<dbReference type="SMART" id="SM00304">
    <property type="entry name" value="HAMP"/>
    <property type="match status" value="1"/>
</dbReference>
<dbReference type="GO" id="GO:0016020">
    <property type="term" value="C:membrane"/>
    <property type="evidence" value="ECO:0007669"/>
    <property type="project" value="InterPro"/>
</dbReference>
<keyword evidence="1" id="KW-0175">Coiled coil</keyword>
<dbReference type="SMART" id="SM00091">
    <property type="entry name" value="PAS"/>
    <property type="match status" value="2"/>
</dbReference>
<dbReference type="Pfam" id="PF08448">
    <property type="entry name" value="PAS_4"/>
    <property type="match status" value="1"/>
</dbReference>
<dbReference type="InterPro" id="IPR003660">
    <property type="entry name" value="HAMP_dom"/>
</dbReference>
<keyword evidence="2" id="KW-0472">Membrane</keyword>
<feature type="transmembrane region" description="Helical" evidence="2">
    <location>
        <begin position="173"/>
        <end position="195"/>
    </location>
</feature>
<dbReference type="CDD" id="cd06225">
    <property type="entry name" value="HAMP"/>
    <property type="match status" value="1"/>
</dbReference>
<organism evidence="6 7">
    <name type="scientific">Ferriphaselus amnicola</name>
    <dbReference type="NCBI Taxonomy" id="1188319"/>
    <lineage>
        <taxon>Bacteria</taxon>
        <taxon>Pseudomonadati</taxon>
        <taxon>Pseudomonadota</taxon>
        <taxon>Betaproteobacteria</taxon>
        <taxon>Nitrosomonadales</taxon>
        <taxon>Gallionellaceae</taxon>
        <taxon>Ferriphaselus</taxon>
    </lineage>
</organism>
<feature type="domain" description="GGDEF" evidence="5">
    <location>
        <begin position="553"/>
        <end position="686"/>
    </location>
</feature>
<dbReference type="GO" id="GO:0007165">
    <property type="term" value="P:signal transduction"/>
    <property type="evidence" value="ECO:0007669"/>
    <property type="project" value="InterPro"/>
</dbReference>
<reference evidence="6 7" key="1">
    <citation type="submission" date="2018-06" db="EMBL/GenBank/DDBJ databases">
        <title>OYT1 Genome Sequencing.</title>
        <authorList>
            <person name="Kato S."/>
            <person name="Itoh T."/>
            <person name="Ohkuma M."/>
        </authorList>
    </citation>
    <scope>NUCLEOTIDE SEQUENCE [LARGE SCALE GENOMIC DNA]</scope>
    <source>
        <strain evidence="6 7">OYT1</strain>
    </source>
</reference>
<evidence type="ECO:0000259" key="5">
    <source>
        <dbReference type="PROSITE" id="PS50887"/>
    </source>
</evidence>
<dbReference type="EMBL" id="AP018738">
    <property type="protein sequence ID" value="BBE50593.1"/>
    <property type="molecule type" value="Genomic_DNA"/>
</dbReference>
<dbReference type="InterPro" id="IPR000160">
    <property type="entry name" value="GGDEF_dom"/>
</dbReference>
<dbReference type="PANTHER" id="PTHR44757:SF2">
    <property type="entry name" value="BIOFILM ARCHITECTURE MAINTENANCE PROTEIN MBAA"/>
    <property type="match status" value="1"/>
</dbReference>
<dbReference type="InterPro" id="IPR001610">
    <property type="entry name" value="PAC"/>
</dbReference>
<dbReference type="GO" id="GO:0003824">
    <property type="term" value="F:catalytic activity"/>
    <property type="evidence" value="ECO:0007669"/>
    <property type="project" value="UniProtKB-ARBA"/>
</dbReference>
<dbReference type="AlphaFoldDB" id="A0A2Z6GAS2"/>
<dbReference type="PROSITE" id="PS50887">
    <property type="entry name" value="GGDEF"/>
    <property type="match status" value="1"/>
</dbReference>
<dbReference type="CDD" id="cd00130">
    <property type="entry name" value="PAS"/>
    <property type="match status" value="1"/>
</dbReference>
<evidence type="ECO:0000259" key="3">
    <source>
        <dbReference type="PROSITE" id="PS50113"/>
    </source>
</evidence>
<dbReference type="Gene3D" id="3.30.70.270">
    <property type="match status" value="1"/>
</dbReference>
<feature type="domain" description="PAC" evidence="3">
    <location>
        <begin position="329"/>
        <end position="395"/>
    </location>
</feature>
<dbReference type="NCBIfam" id="TIGR00254">
    <property type="entry name" value="GGDEF"/>
    <property type="match status" value="1"/>
</dbReference>
<dbReference type="PROSITE" id="PS50885">
    <property type="entry name" value="HAMP"/>
    <property type="match status" value="1"/>
</dbReference>
<dbReference type="SUPFAM" id="SSF55785">
    <property type="entry name" value="PYP-like sensor domain (PAS domain)"/>
    <property type="match status" value="2"/>
</dbReference>
<dbReference type="PANTHER" id="PTHR44757">
    <property type="entry name" value="DIGUANYLATE CYCLASE DGCP"/>
    <property type="match status" value="1"/>
</dbReference>
<dbReference type="InterPro" id="IPR013655">
    <property type="entry name" value="PAS_fold_3"/>
</dbReference>
<dbReference type="Pfam" id="PF00990">
    <property type="entry name" value="GGDEF"/>
    <property type="match status" value="1"/>
</dbReference>
<dbReference type="Pfam" id="PF00672">
    <property type="entry name" value="HAMP"/>
    <property type="match status" value="1"/>
</dbReference>
<dbReference type="SUPFAM" id="SSF55073">
    <property type="entry name" value="Nucleotide cyclase"/>
    <property type="match status" value="1"/>
</dbReference>
<evidence type="ECO:0000256" key="2">
    <source>
        <dbReference type="SAM" id="Phobius"/>
    </source>
</evidence>
<dbReference type="Gene3D" id="6.10.340.10">
    <property type="match status" value="1"/>
</dbReference>
<dbReference type="FunFam" id="3.30.70.270:FF:000001">
    <property type="entry name" value="Diguanylate cyclase domain protein"/>
    <property type="match status" value="1"/>
</dbReference>
<evidence type="ECO:0000259" key="4">
    <source>
        <dbReference type="PROSITE" id="PS50885"/>
    </source>
</evidence>
<dbReference type="InterPro" id="IPR000700">
    <property type="entry name" value="PAS-assoc_C"/>
</dbReference>
<keyword evidence="2" id="KW-0812">Transmembrane</keyword>
<dbReference type="InterPro" id="IPR013656">
    <property type="entry name" value="PAS_4"/>
</dbReference>
<proteinExistence type="predicted"/>
<dbReference type="InterPro" id="IPR052155">
    <property type="entry name" value="Biofilm_reg_signaling"/>
</dbReference>
<dbReference type="Pfam" id="PF08447">
    <property type="entry name" value="PAS_3"/>
    <property type="match status" value="1"/>
</dbReference>
<protein>
    <submittedName>
        <fullName evidence="6">Putative diguanylate cyclase YegE</fullName>
    </submittedName>
</protein>
<dbReference type="SMART" id="SM00086">
    <property type="entry name" value="PAC"/>
    <property type="match status" value="2"/>
</dbReference>
<dbReference type="Proteomes" id="UP000033070">
    <property type="component" value="Chromosome"/>
</dbReference>
<evidence type="ECO:0000313" key="6">
    <source>
        <dbReference type="EMBL" id="BBE50593.1"/>
    </source>
</evidence>
<gene>
    <name evidence="6" type="ORF">OYT1_ch1033</name>
</gene>
<feature type="domain" description="PAC" evidence="3">
    <location>
        <begin position="469"/>
        <end position="521"/>
    </location>
</feature>
<dbReference type="OrthoDB" id="9812260at2"/>
<evidence type="ECO:0000313" key="7">
    <source>
        <dbReference type="Proteomes" id="UP000033070"/>
    </source>
</evidence>
<dbReference type="InterPro" id="IPR000014">
    <property type="entry name" value="PAS"/>
</dbReference>
<evidence type="ECO:0000256" key="1">
    <source>
        <dbReference type="SAM" id="Coils"/>
    </source>
</evidence>
<dbReference type="SUPFAM" id="SSF158472">
    <property type="entry name" value="HAMP domain-like"/>
    <property type="match status" value="1"/>
</dbReference>
<feature type="coiled-coil region" evidence="1">
    <location>
        <begin position="244"/>
        <end position="278"/>
    </location>
</feature>